<dbReference type="RefSeq" id="WP_003794919.1">
    <property type="nucleotide sequence ID" value="NZ_GG665871.1"/>
</dbReference>
<dbReference type="PANTHER" id="PTHR39184:SF1">
    <property type="entry name" value="PBSX PHAGE TERMINASE LARGE SUBUNIT"/>
    <property type="match status" value="1"/>
</dbReference>
<feature type="domain" description="Phage terminase large subunit N-terminal" evidence="1">
    <location>
        <begin position="29"/>
        <end position="214"/>
    </location>
</feature>
<dbReference type="PANTHER" id="PTHR39184">
    <property type="match status" value="1"/>
</dbReference>
<dbReference type="InterPro" id="IPR006437">
    <property type="entry name" value="Phage_terminase_lsu"/>
</dbReference>
<evidence type="ECO:0000259" key="2">
    <source>
        <dbReference type="Pfam" id="PF17288"/>
    </source>
</evidence>
<dbReference type="InterPro" id="IPR035412">
    <property type="entry name" value="Terminase_L_N"/>
</dbReference>
<evidence type="ECO:0000259" key="1">
    <source>
        <dbReference type="Pfam" id="PF04466"/>
    </source>
</evidence>
<dbReference type="HOGENOM" id="CLU_054545_0_0_4"/>
<dbReference type="GeneID" id="84906711"/>
<dbReference type="AlphaFoldDB" id="C4GFU7"/>
<feature type="domain" description="Phage terminase large subunit C-terminal" evidence="2">
    <location>
        <begin position="248"/>
        <end position="391"/>
    </location>
</feature>
<dbReference type="Gene3D" id="3.40.50.300">
    <property type="entry name" value="P-loop containing nucleotide triphosphate hydrolases"/>
    <property type="match status" value="1"/>
</dbReference>
<name>C4GFU7_9NEIS</name>
<dbReference type="Pfam" id="PF17288">
    <property type="entry name" value="Terminase_3C"/>
    <property type="match status" value="1"/>
</dbReference>
<dbReference type="InterPro" id="IPR052380">
    <property type="entry name" value="Viral_DNA_packaging_terminase"/>
</dbReference>
<dbReference type="Proteomes" id="UP000003009">
    <property type="component" value="Unassembled WGS sequence"/>
</dbReference>
<keyword evidence="4" id="KW-1185">Reference proteome</keyword>
<dbReference type="STRING" id="629741.GCWU000324_01014"/>
<evidence type="ECO:0000313" key="3">
    <source>
        <dbReference type="EMBL" id="EEP69102.1"/>
    </source>
</evidence>
<accession>C4GFU7</accession>
<protein>
    <submittedName>
        <fullName evidence="3">Phage terminase, large subunit, PBSX family</fullName>
    </submittedName>
</protein>
<sequence length="408" mass="46671">MMRVQVKLPPKIKRIFRLPRGALRFRGSWGGRGSGKSFNFAKMAAIWGLVEPLRFLCTREFQNSIKESFYAELKAAIASEPWLEVAYDVGVDYIRGRNGTEFLFKGLRNNIQSVKSLAKIDVCIVEEAEDISEAAWEVLEPTIRAPKSEIWVIWNPKQENSATDRRFRKNPPPRSCIMEMNYGDNPFFPPELEELRRHQQQTLDPARYAWIWEGAYYEQSEAQVFRGKYEIAEFVPGENWDGAYFGLDFGFSQDPTAAVQCWIHDNKLYIEREAGGVGIELDDTAAVLQAAMPDIGRYVVRADSARPESISYLRRHGLPRIVGAVKGKGSVEDGIEFIKSFEKVVIHPRCENTAQEFRLYSYKIDRLSGDVLPVLLDEHNHYIDAVRYAIEPLIGSMDAMKRFKALSL</sequence>
<dbReference type="NCBIfam" id="TIGR01547">
    <property type="entry name" value="phage_term_2"/>
    <property type="match status" value="1"/>
</dbReference>
<dbReference type="Gene3D" id="3.30.420.280">
    <property type="match status" value="1"/>
</dbReference>
<dbReference type="EMBL" id="ACJW02000002">
    <property type="protein sequence ID" value="EEP69102.1"/>
    <property type="molecule type" value="Genomic_DNA"/>
</dbReference>
<comment type="caution">
    <text evidence="3">The sequence shown here is derived from an EMBL/GenBank/DDBJ whole genome shotgun (WGS) entry which is preliminary data.</text>
</comment>
<dbReference type="InterPro" id="IPR027417">
    <property type="entry name" value="P-loop_NTPase"/>
</dbReference>
<reference evidence="3" key="1">
    <citation type="submission" date="2009-04" db="EMBL/GenBank/DDBJ databases">
        <authorList>
            <person name="Weinstock G."/>
            <person name="Sodergren E."/>
            <person name="Clifton S."/>
            <person name="Fulton L."/>
            <person name="Fulton B."/>
            <person name="Courtney L."/>
            <person name="Fronick C."/>
            <person name="Harrison M."/>
            <person name="Strong C."/>
            <person name="Farmer C."/>
            <person name="Delahaunty K."/>
            <person name="Markovic C."/>
            <person name="Hall O."/>
            <person name="Minx P."/>
            <person name="Tomlinson C."/>
            <person name="Mitreva M."/>
            <person name="Nelson J."/>
            <person name="Hou S."/>
            <person name="Wollam A."/>
            <person name="Pepin K.H."/>
            <person name="Johnson M."/>
            <person name="Bhonagiri V."/>
            <person name="Nash W.E."/>
            <person name="Warren W."/>
            <person name="Chinwalla A."/>
            <person name="Mardis E.R."/>
            <person name="Wilson R.K."/>
        </authorList>
    </citation>
    <scope>NUCLEOTIDE SEQUENCE [LARGE SCALE GENOMIC DNA]</scope>
    <source>
        <strain evidence="3">ATCC 51147</strain>
    </source>
</reference>
<dbReference type="InterPro" id="IPR035413">
    <property type="entry name" value="Terminase_L_C"/>
</dbReference>
<organism evidence="3 4">
    <name type="scientific">Kingella oralis ATCC 51147</name>
    <dbReference type="NCBI Taxonomy" id="629741"/>
    <lineage>
        <taxon>Bacteria</taxon>
        <taxon>Pseudomonadati</taxon>
        <taxon>Pseudomonadota</taxon>
        <taxon>Betaproteobacteria</taxon>
        <taxon>Neisseriales</taxon>
        <taxon>Neisseriaceae</taxon>
        <taxon>Kingella</taxon>
    </lineage>
</organism>
<proteinExistence type="predicted"/>
<dbReference type="Pfam" id="PF04466">
    <property type="entry name" value="Terminase_3"/>
    <property type="match status" value="1"/>
</dbReference>
<evidence type="ECO:0000313" key="4">
    <source>
        <dbReference type="Proteomes" id="UP000003009"/>
    </source>
</evidence>
<gene>
    <name evidence="3" type="ORF">GCWU000324_01014</name>
</gene>